<evidence type="ECO:0000256" key="8">
    <source>
        <dbReference type="ARBA" id="ARBA00022692"/>
    </source>
</evidence>
<name>A0A3N0E8S6_9ACTN</name>
<keyword evidence="11 17" id="KW-0418">Kinase</keyword>
<keyword evidence="22" id="KW-1185">Reference proteome</keyword>
<feature type="compositionally biased region" description="Low complexity" evidence="18">
    <location>
        <begin position="252"/>
        <end position="263"/>
    </location>
</feature>
<feature type="transmembrane region" description="Helical" evidence="19">
    <location>
        <begin position="192"/>
        <end position="213"/>
    </location>
</feature>
<dbReference type="GO" id="GO:0005524">
    <property type="term" value="F:ATP binding"/>
    <property type="evidence" value="ECO:0007669"/>
    <property type="project" value="UniProtKB-UniRule"/>
</dbReference>
<feature type="binding site" evidence="17">
    <location>
        <begin position="511"/>
        <end position="518"/>
    </location>
    <ligand>
        <name>ATP</name>
        <dbReference type="ChEBI" id="CHEBI:30616"/>
    </ligand>
</feature>
<evidence type="ECO:0000256" key="19">
    <source>
        <dbReference type="SAM" id="Phobius"/>
    </source>
</evidence>
<dbReference type="GO" id="GO:0006233">
    <property type="term" value="P:dTDP biosynthetic process"/>
    <property type="evidence" value="ECO:0007669"/>
    <property type="project" value="InterPro"/>
</dbReference>
<comment type="subcellular location">
    <subcellularLocation>
        <location evidence="1">Cell membrane</location>
        <topology evidence="1">Multi-pass membrane protein</topology>
    </subcellularLocation>
</comment>
<dbReference type="OrthoDB" id="9774907at2"/>
<evidence type="ECO:0000256" key="12">
    <source>
        <dbReference type="ARBA" id="ARBA00022840"/>
    </source>
</evidence>
<dbReference type="GO" id="GO:0005886">
    <property type="term" value="C:plasma membrane"/>
    <property type="evidence" value="ECO:0007669"/>
    <property type="project" value="UniProtKB-SubCell"/>
</dbReference>
<dbReference type="InterPro" id="IPR018094">
    <property type="entry name" value="Thymidylate_kinase"/>
</dbReference>
<dbReference type="InterPro" id="IPR036259">
    <property type="entry name" value="MFS_trans_sf"/>
</dbReference>
<keyword evidence="9 17" id="KW-0545">Nucleotide biosynthesis</keyword>
<comment type="caution">
    <text evidence="21">The sequence shown here is derived from an EMBL/GenBank/DDBJ whole genome shotgun (WGS) entry which is preliminary data.</text>
</comment>
<dbReference type="PANTHER" id="PTHR43266:SF2">
    <property type="entry name" value="MAJOR FACILITATOR SUPERFAMILY (MFS) PROFILE DOMAIN-CONTAINING PROTEIN"/>
    <property type="match status" value="1"/>
</dbReference>
<feature type="transmembrane region" description="Helical" evidence="19">
    <location>
        <begin position="25"/>
        <end position="50"/>
    </location>
</feature>
<comment type="similarity">
    <text evidence="2 17">Belongs to the thymidylate kinase family.</text>
</comment>
<dbReference type="InterPro" id="IPR018095">
    <property type="entry name" value="Thymidylate_kin_CS"/>
</dbReference>
<feature type="transmembrane region" description="Helical" evidence="19">
    <location>
        <begin position="450"/>
        <end position="469"/>
    </location>
</feature>
<evidence type="ECO:0000256" key="1">
    <source>
        <dbReference type="ARBA" id="ARBA00004651"/>
    </source>
</evidence>
<feature type="transmembrane region" description="Helical" evidence="19">
    <location>
        <begin position="373"/>
        <end position="396"/>
    </location>
</feature>
<dbReference type="NCBIfam" id="TIGR00041">
    <property type="entry name" value="DTMP_kinase"/>
    <property type="match status" value="1"/>
</dbReference>
<evidence type="ECO:0000256" key="11">
    <source>
        <dbReference type="ARBA" id="ARBA00022777"/>
    </source>
</evidence>
<evidence type="ECO:0000313" key="22">
    <source>
        <dbReference type="Proteomes" id="UP000269198"/>
    </source>
</evidence>
<dbReference type="Pfam" id="PF02223">
    <property type="entry name" value="Thymidylate_kin"/>
    <property type="match status" value="1"/>
</dbReference>
<dbReference type="GO" id="GO:0006235">
    <property type="term" value="P:dTTP biosynthetic process"/>
    <property type="evidence" value="ECO:0007669"/>
    <property type="project" value="UniProtKB-UniRule"/>
</dbReference>
<feature type="transmembrane region" description="Helical" evidence="19">
    <location>
        <begin position="56"/>
        <end position="80"/>
    </location>
</feature>
<gene>
    <name evidence="17" type="primary">tmk</name>
    <name evidence="21" type="ORF">EFW17_13580</name>
</gene>
<dbReference type="SUPFAM" id="SSF103473">
    <property type="entry name" value="MFS general substrate transporter"/>
    <property type="match status" value="1"/>
</dbReference>
<keyword evidence="13 19" id="KW-1133">Transmembrane helix</keyword>
<evidence type="ECO:0000256" key="9">
    <source>
        <dbReference type="ARBA" id="ARBA00022727"/>
    </source>
</evidence>
<dbReference type="InterPro" id="IPR027417">
    <property type="entry name" value="P-loop_NTPase"/>
</dbReference>
<keyword evidence="6" id="KW-1003">Cell membrane</keyword>
<comment type="catalytic activity">
    <reaction evidence="15 17">
        <text>dTMP + ATP = dTDP + ADP</text>
        <dbReference type="Rhea" id="RHEA:13517"/>
        <dbReference type="ChEBI" id="CHEBI:30616"/>
        <dbReference type="ChEBI" id="CHEBI:58369"/>
        <dbReference type="ChEBI" id="CHEBI:63528"/>
        <dbReference type="ChEBI" id="CHEBI:456216"/>
        <dbReference type="EC" id="2.7.4.9"/>
    </reaction>
</comment>
<accession>A0A3N0E8S6</accession>
<sequence length="724" mass="76784">MSRSASPGAPSEARNVLAIKPFRRLWISLSFASIGDWLALLALVSLAAVLTGESTAITQAVVIGGVIALRLLPPLAVGPFTGALADRVDRRLTMLVVDVLRALLYVSVPIVSRVDWLLIAAFLAACVVPLRDNAKDASVPDLVPTKRLDQAHRVNLLTGYATAPVAAVVFMVLAAFTTLLGTLFPVMGAPQAGIALYANGAAFLAAAVVTWTLPATKPTSQEPAAESRPANETDSNELTAPLPKTREVPVAQPTQRPTSPSTPDSNALRTLWKGARFSGATPLLRGLLLGMLGSFALAGVVLGTGRVFTDRLGVGDAAFGALVAAFSLGMALGLYFGPRVLRGLSRRRLFALSLGVAGTALFLTGLIPNPVFAAVMAAVVGVGSGIAWAVGIALLGQELEDDVQGRTFVYLHAASWTILLLTAALAPLLAGVVGDHPIGIRDLSYEFLGTGAVLMVTGLLGVLLAFLAYRQVSERADVSFGTELVAVLRGVPATQPKEAEQLPGTFVVLEGGEGAGKSTQVGQLTVWLREEGFEVVTTREPGATKLGMRLRALLLDKDDMTISARAETLLYTADRAHHINEVVLPALRRGAIVISDRYVDSTIAYQGAGRGLDSSGVEMVNAWATEELTPHLTVLLDLPVEEGLARVGGSTDRMESEPQEFHSRVRKGFRDLAERSPERYLILDARMSPEEVTREIQRRVRPLLPDPVPQDAEAITGMMPTIKD</sequence>
<feature type="region of interest" description="Disordered" evidence="18">
    <location>
        <begin position="218"/>
        <end position="266"/>
    </location>
</feature>
<dbReference type="Pfam" id="PF07690">
    <property type="entry name" value="MFS_1"/>
    <property type="match status" value="2"/>
</dbReference>
<evidence type="ECO:0000256" key="6">
    <source>
        <dbReference type="ARBA" id="ARBA00022475"/>
    </source>
</evidence>
<evidence type="ECO:0000256" key="7">
    <source>
        <dbReference type="ARBA" id="ARBA00022679"/>
    </source>
</evidence>
<dbReference type="InterPro" id="IPR011701">
    <property type="entry name" value="MFS"/>
</dbReference>
<feature type="transmembrane region" description="Helical" evidence="19">
    <location>
        <begin position="154"/>
        <end position="180"/>
    </location>
</feature>
<dbReference type="GO" id="GO:0004798">
    <property type="term" value="F:dTMP kinase activity"/>
    <property type="evidence" value="ECO:0007669"/>
    <property type="project" value="UniProtKB-UniRule"/>
</dbReference>
<comment type="function">
    <text evidence="16 17">Phosphorylation of dTMP to form dTDP in both de novo and salvage pathways of dTTP synthesis.</text>
</comment>
<evidence type="ECO:0000256" key="14">
    <source>
        <dbReference type="ARBA" id="ARBA00023136"/>
    </source>
</evidence>
<feature type="transmembrane region" description="Helical" evidence="19">
    <location>
        <begin position="349"/>
        <end position="367"/>
    </location>
</feature>
<dbReference type="AlphaFoldDB" id="A0A3N0E8S6"/>
<dbReference type="InterPro" id="IPR039430">
    <property type="entry name" value="Thymidylate_kin-like_dom"/>
</dbReference>
<dbReference type="PROSITE" id="PS01331">
    <property type="entry name" value="THYMIDYLATE_KINASE"/>
    <property type="match status" value="1"/>
</dbReference>
<feature type="transmembrane region" description="Helical" evidence="19">
    <location>
        <begin position="408"/>
        <end position="430"/>
    </location>
</feature>
<keyword evidence="10 17" id="KW-0547">Nucleotide-binding</keyword>
<reference evidence="21 22" key="1">
    <citation type="submission" date="2018-11" db="EMBL/GenBank/DDBJ databases">
        <title>The genome draft of YIM 96095.</title>
        <authorList>
            <person name="Tang S.-K."/>
            <person name="Chunyu W.-X."/>
            <person name="Feng Y.-Z."/>
        </authorList>
    </citation>
    <scope>NUCLEOTIDE SEQUENCE [LARGE SCALE GENOMIC DNA]</scope>
    <source>
        <strain evidence="21 22">YIM 96095</strain>
    </source>
</reference>
<evidence type="ECO:0000256" key="5">
    <source>
        <dbReference type="ARBA" id="ARBA00022448"/>
    </source>
</evidence>
<dbReference type="Gene3D" id="3.40.50.300">
    <property type="entry name" value="P-loop containing nucleotide triphosphate hydrolases"/>
    <property type="match status" value="1"/>
</dbReference>
<keyword evidence="8 19" id="KW-0812">Transmembrane</keyword>
<dbReference type="HAMAP" id="MF_00165">
    <property type="entry name" value="Thymidylate_kinase"/>
    <property type="match status" value="1"/>
</dbReference>
<dbReference type="SUPFAM" id="SSF52540">
    <property type="entry name" value="P-loop containing nucleoside triphosphate hydrolases"/>
    <property type="match status" value="1"/>
</dbReference>
<evidence type="ECO:0000256" key="17">
    <source>
        <dbReference type="HAMAP-Rule" id="MF_00165"/>
    </source>
</evidence>
<dbReference type="RefSeq" id="WP_123201738.1">
    <property type="nucleotide sequence ID" value="NZ_RJMB01000012.1"/>
</dbReference>
<keyword evidence="5" id="KW-0813">Transport</keyword>
<feature type="transmembrane region" description="Helical" evidence="19">
    <location>
        <begin position="317"/>
        <end position="337"/>
    </location>
</feature>
<keyword evidence="12 17" id="KW-0067">ATP-binding</keyword>
<evidence type="ECO:0000256" key="15">
    <source>
        <dbReference type="ARBA" id="ARBA00048743"/>
    </source>
</evidence>
<dbReference type="Gene3D" id="1.20.1250.20">
    <property type="entry name" value="MFS general substrate transporter like domains"/>
    <property type="match status" value="2"/>
</dbReference>
<dbReference type="FunFam" id="3.40.50.300:FF:000225">
    <property type="entry name" value="Thymidylate kinase"/>
    <property type="match status" value="1"/>
</dbReference>
<keyword evidence="14 19" id="KW-0472">Membrane</keyword>
<dbReference type="PANTHER" id="PTHR43266">
    <property type="entry name" value="MACROLIDE-EFFLUX PROTEIN"/>
    <property type="match status" value="1"/>
</dbReference>
<evidence type="ECO:0000256" key="3">
    <source>
        <dbReference type="ARBA" id="ARBA00012980"/>
    </source>
</evidence>
<feature type="domain" description="Thymidylate kinase-like" evidence="20">
    <location>
        <begin position="509"/>
        <end position="696"/>
    </location>
</feature>
<organism evidence="21 22">
    <name type="scientific">Halostreptopolyspora alba</name>
    <dbReference type="NCBI Taxonomy" id="2487137"/>
    <lineage>
        <taxon>Bacteria</taxon>
        <taxon>Bacillati</taxon>
        <taxon>Actinomycetota</taxon>
        <taxon>Actinomycetes</taxon>
        <taxon>Streptosporangiales</taxon>
        <taxon>Nocardiopsidaceae</taxon>
        <taxon>Halostreptopolyspora</taxon>
    </lineage>
</organism>
<dbReference type="GO" id="GO:0022857">
    <property type="term" value="F:transmembrane transporter activity"/>
    <property type="evidence" value="ECO:0007669"/>
    <property type="project" value="InterPro"/>
</dbReference>
<keyword evidence="7 17" id="KW-0808">Transferase</keyword>
<dbReference type="EMBL" id="RJMB01000012">
    <property type="protein sequence ID" value="RNL84245.1"/>
    <property type="molecule type" value="Genomic_DNA"/>
</dbReference>
<dbReference type="Proteomes" id="UP000269198">
    <property type="component" value="Unassembled WGS sequence"/>
</dbReference>
<evidence type="ECO:0000313" key="21">
    <source>
        <dbReference type="EMBL" id="RNL84245.1"/>
    </source>
</evidence>
<evidence type="ECO:0000259" key="20">
    <source>
        <dbReference type="Pfam" id="PF02223"/>
    </source>
</evidence>
<evidence type="ECO:0000256" key="2">
    <source>
        <dbReference type="ARBA" id="ARBA00009776"/>
    </source>
</evidence>
<proteinExistence type="inferred from homology"/>
<evidence type="ECO:0000256" key="13">
    <source>
        <dbReference type="ARBA" id="ARBA00022989"/>
    </source>
</evidence>
<evidence type="ECO:0000256" key="16">
    <source>
        <dbReference type="ARBA" id="ARBA00057735"/>
    </source>
</evidence>
<dbReference type="CDD" id="cd01672">
    <property type="entry name" value="TMPK"/>
    <property type="match status" value="1"/>
</dbReference>
<dbReference type="EC" id="2.7.4.9" evidence="3 17"/>
<feature type="transmembrane region" description="Helical" evidence="19">
    <location>
        <begin position="283"/>
        <end position="305"/>
    </location>
</feature>
<evidence type="ECO:0000256" key="18">
    <source>
        <dbReference type="SAM" id="MobiDB-lite"/>
    </source>
</evidence>
<protein>
    <recommendedName>
        <fullName evidence="4 17">Thymidylate kinase</fullName>
        <ecNumber evidence="3 17">2.7.4.9</ecNumber>
    </recommendedName>
    <alternativeName>
        <fullName evidence="17">dTMP kinase</fullName>
    </alternativeName>
</protein>
<evidence type="ECO:0000256" key="4">
    <source>
        <dbReference type="ARBA" id="ARBA00017144"/>
    </source>
</evidence>
<evidence type="ECO:0000256" key="10">
    <source>
        <dbReference type="ARBA" id="ARBA00022741"/>
    </source>
</evidence>